<dbReference type="PROSITE" id="PS51379">
    <property type="entry name" value="4FE4S_FER_2"/>
    <property type="match status" value="1"/>
</dbReference>
<feature type="domain" description="4Fe-4S ferredoxin-type" evidence="8">
    <location>
        <begin position="270"/>
        <end position="296"/>
    </location>
</feature>
<keyword evidence="7" id="KW-1133">Transmembrane helix</keyword>
<keyword evidence="10" id="KW-1185">Reference proteome</keyword>
<evidence type="ECO:0000256" key="5">
    <source>
        <dbReference type="ARBA" id="ARBA00023004"/>
    </source>
</evidence>
<evidence type="ECO:0000256" key="3">
    <source>
        <dbReference type="ARBA" id="ARBA00022723"/>
    </source>
</evidence>
<organism evidence="9 10">
    <name type="scientific">Litoribacillus peritrichatus</name>
    <dbReference type="NCBI Taxonomy" id="718191"/>
    <lineage>
        <taxon>Bacteria</taxon>
        <taxon>Pseudomonadati</taxon>
        <taxon>Pseudomonadota</taxon>
        <taxon>Gammaproteobacteria</taxon>
        <taxon>Oceanospirillales</taxon>
        <taxon>Oceanospirillaceae</taxon>
        <taxon>Litoribacillus</taxon>
    </lineage>
</organism>
<dbReference type="Proteomes" id="UP001501565">
    <property type="component" value="Unassembled WGS sequence"/>
</dbReference>
<feature type="transmembrane region" description="Helical" evidence="7">
    <location>
        <begin position="345"/>
        <end position="366"/>
    </location>
</feature>
<dbReference type="Pfam" id="PF12801">
    <property type="entry name" value="Fer4_5"/>
    <property type="match status" value="1"/>
</dbReference>
<dbReference type="InterPro" id="IPR032879">
    <property type="entry name" value="FixG_C"/>
</dbReference>
<proteinExistence type="predicted"/>
<dbReference type="InterPro" id="IPR017896">
    <property type="entry name" value="4Fe4S_Fe-S-bd"/>
</dbReference>
<dbReference type="SUPFAM" id="SSF54862">
    <property type="entry name" value="4Fe-4S ferredoxins"/>
    <property type="match status" value="1"/>
</dbReference>
<feature type="transmembrane region" description="Helical" evidence="7">
    <location>
        <begin position="47"/>
        <end position="64"/>
    </location>
</feature>
<feature type="transmembrane region" description="Helical" evidence="7">
    <location>
        <begin position="197"/>
        <end position="216"/>
    </location>
</feature>
<dbReference type="EMBL" id="BAABBN010000004">
    <property type="protein sequence ID" value="GAA3913880.1"/>
    <property type="molecule type" value="Genomic_DNA"/>
</dbReference>
<keyword evidence="5" id="KW-0408">Iron</keyword>
<protein>
    <submittedName>
        <fullName evidence="9">Cytochrome c oxidase accessory protein CcoG</fullName>
    </submittedName>
</protein>
<dbReference type="PROSITE" id="PS00198">
    <property type="entry name" value="4FE4S_FER_1"/>
    <property type="match status" value="1"/>
</dbReference>
<keyword evidence="7" id="KW-0472">Membrane</keyword>
<keyword evidence="7" id="KW-0812">Transmembrane</keyword>
<comment type="caution">
    <text evidence="9">The sequence shown here is derived from an EMBL/GenBank/DDBJ whole genome shotgun (WGS) entry which is preliminary data.</text>
</comment>
<dbReference type="InterPro" id="IPR051684">
    <property type="entry name" value="Electron_Trans/Redox"/>
</dbReference>
<evidence type="ECO:0000313" key="9">
    <source>
        <dbReference type="EMBL" id="GAA3913880.1"/>
    </source>
</evidence>
<keyword evidence="4" id="KW-0249">Electron transport</keyword>
<dbReference type="InterPro" id="IPR017900">
    <property type="entry name" value="4Fe4S_Fe_S_CS"/>
</dbReference>
<dbReference type="Gene3D" id="2.60.40.10">
    <property type="entry name" value="Immunoglobulins"/>
    <property type="match status" value="1"/>
</dbReference>
<feature type="transmembrane region" description="Helical" evidence="7">
    <location>
        <begin position="165"/>
        <end position="185"/>
    </location>
</feature>
<evidence type="ECO:0000256" key="1">
    <source>
        <dbReference type="ARBA" id="ARBA00022448"/>
    </source>
</evidence>
<accession>A0ABP7M303</accession>
<dbReference type="InterPro" id="IPR014116">
    <property type="entry name" value="Cyt_c_oxidase_cbb3_FixG"/>
</dbReference>
<evidence type="ECO:0000256" key="4">
    <source>
        <dbReference type="ARBA" id="ARBA00022982"/>
    </source>
</evidence>
<dbReference type="PANTHER" id="PTHR30176">
    <property type="entry name" value="FERREDOXIN-TYPE PROTEIN NAPH"/>
    <property type="match status" value="1"/>
</dbReference>
<evidence type="ECO:0000259" key="8">
    <source>
        <dbReference type="PROSITE" id="PS51379"/>
    </source>
</evidence>
<reference evidence="10" key="1">
    <citation type="journal article" date="2019" name="Int. J. Syst. Evol. Microbiol.">
        <title>The Global Catalogue of Microorganisms (GCM) 10K type strain sequencing project: providing services to taxonomists for standard genome sequencing and annotation.</title>
        <authorList>
            <consortium name="The Broad Institute Genomics Platform"/>
            <consortium name="The Broad Institute Genome Sequencing Center for Infectious Disease"/>
            <person name="Wu L."/>
            <person name="Ma J."/>
        </authorList>
    </citation>
    <scope>NUCLEOTIDE SEQUENCE [LARGE SCALE GENOMIC DNA]</scope>
    <source>
        <strain evidence="10">JCM 17551</strain>
    </source>
</reference>
<feature type="transmembrane region" description="Helical" evidence="7">
    <location>
        <begin position="91"/>
        <end position="112"/>
    </location>
</feature>
<dbReference type="RefSeq" id="WP_344795259.1">
    <property type="nucleotide sequence ID" value="NZ_BAABBN010000004.1"/>
</dbReference>
<keyword evidence="6" id="KW-0411">Iron-sulfur</keyword>
<keyword evidence="1" id="KW-0813">Transport</keyword>
<dbReference type="InterPro" id="IPR013783">
    <property type="entry name" value="Ig-like_fold"/>
</dbReference>
<sequence length="479" mass="54175">MNSKIDVKQLESEPSLSIVESFNQNVQSSEKIQVKAATGFHSNLRKIVAGLGFLAFFGCVWLQWGGHQAVLWDLSNRQFLIFGLTVWPQDLYLLSFALVISAFGLFAVTTLYGRVWCGYACPQSTWSWVFIWIENYVEGDRNKRRKLDKQPWSLSKFAKKSLKHLGWFTVAFFTGLTFVGYFTPIRELVADIISLDISLIALSWVMLFTVLTYLNAGWLREQVCLHMCPYARFQAVMFDSNTMVISYDEERGEPRTASKRKRNPEWVEGSQPAVGDCVDCTLCVQVCPTDIDIRDGLQYECISCGKCIDACNSVMDKMGFARGLISYTSENKLKHKASSFFSKRFLGYSTVLTIMVGCLTFGVLTLPTVDLEVDRGRGASLYRENYLGDIVNSYNLRVMNKTQTTQTFEVKVTGLDYKTVEGLEPVTLDVGEVSQLPVAVTVKLEKLSERVSPIQFEVWNVNDPDQNDVVESRFVAPVH</sequence>
<evidence type="ECO:0000256" key="6">
    <source>
        <dbReference type="ARBA" id="ARBA00023014"/>
    </source>
</evidence>
<evidence type="ECO:0000313" key="10">
    <source>
        <dbReference type="Proteomes" id="UP001501565"/>
    </source>
</evidence>
<keyword evidence="3" id="KW-0479">Metal-binding</keyword>
<evidence type="ECO:0000256" key="7">
    <source>
        <dbReference type="SAM" id="Phobius"/>
    </source>
</evidence>
<name>A0ABP7M303_9GAMM</name>
<keyword evidence="2" id="KW-0004">4Fe-4S</keyword>
<dbReference type="NCBIfam" id="TIGR02745">
    <property type="entry name" value="ccoG_rdxA_fixG"/>
    <property type="match status" value="1"/>
</dbReference>
<dbReference type="PANTHER" id="PTHR30176:SF3">
    <property type="entry name" value="FERREDOXIN-TYPE PROTEIN NAPH"/>
    <property type="match status" value="1"/>
</dbReference>
<dbReference type="Pfam" id="PF11614">
    <property type="entry name" value="FixG_C"/>
    <property type="match status" value="1"/>
</dbReference>
<gene>
    <name evidence="9" type="primary">ccoG_1</name>
    <name evidence="9" type="ORF">GCM10022277_05550</name>
</gene>
<evidence type="ECO:0000256" key="2">
    <source>
        <dbReference type="ARBA" id="ARBA00022485"/>
    </source>
</evidence>
<dbReference type="Pfam" id="PF13746">
    <property type="entry name" value="Fer4_18"/>
    <property type="match status" value="1"/>
</dbReference>